<keyword evidence="4" id="KW-0804">Transcription</keyword>
<dbReference type="CDD" id="cd01392">
    <property type="entry name" value="HTH_LacI"/>
    <property type="match status" value="1"/>
</dbReference>
<dbReference type="RefSeq" id="WP_185676678.1">
    <property type="nucleotide sequence ID" value="NZ_JACHVB010000052.1"/>
</dbReference>
<evidence type="ECO:0000256" key="4">
    <source>
        <dbReference type="ARBA" id="ARBA00023163"/>
    </source>
</evidence>
<evidence type="ECO:0000313" key="7">
    <source>
        <dbReference type="Proteomes" id="UP000546464"/>
    </source>
</evidence>
<dbReference type="InterPro" id="IPR010982">
    <property type="entry name" value="Lambda_DNA-bd_dom_sf"/>
</dbReference>
<dbReference type="PANTHER" id="PTHR30146">
    <property type="entry name" value="LACI-RELATED TRANSCRIPTIONAL REPRESSOR"/>
    <property type="match status" value="1"/>
</dbReference>
<name>A0A842HGD2_9BACT</name>
<evidence type="ECO:0000256" key="1">
    <source>
        <dbReference type="ARBA" id="ARBA00022491"/>
    </source>
</evidence>
<dbReference type="Pfam" id="PF00356">
    <property type="entry name" value="LacI"/>
    <property type="match status" value="1"/>
</dbReference>
<evidence type="ECO:0000256" key="2">
    <source>
        <dbReference type="ARBA" id="ARBA00023015"/>
    </source>
</evidence>
<proteinExistence type="predicted"/>
<gene>
    <name evidence="6" type="ORF">H5P28_15870</name>
</gene>
<dbReference type="SMART" id="SM00354">
    <property type="entry name" value="HTH_LACI"/>
    <property type="match status" value="1"/>
</dbReference>
<dbReference type="SUPFAM" id="SSF53822">
    <property type="entry name" value="Periplasmic binding protein-like I"/>
    <property type="match status" value="1"/>
</dbReference>
<dbReference type="AlphaFoldDB" id="A0A842HGD2"/>
<dbReference type="InterPro" id="IPR046335">
    <property type="entry name" value="LacI/GalR-like_sensor"/>
</dbReference>
<dbReference type="Proteomes" id="UP000546464">
    <property type="component" value="Unassembled WGS sequence"/>
</dbReference>
<evidence type="ECO:0000313" key="6">
    <source>
        <dbReference type="EMBL" id="MBC2595745.1"/>
    </source>
</evidence>
<dbReference type="PROSITE" id="PS50932">
    <property type="entry name" value="HTH_LACI_2"/>
    <property type="match status" value="1"/>
</dbReference>
<dbReference type="Gene3D" id="3.40.50.2300">
    <property type="match status" value="2"/>
</dbReference>
<dbReference type="EMBL" id="JACHVB010000052">
    <property type="protein sequence ID" value="MBC2595745.1"/>
    <property type="molecule type" value="Genomic_DNA"/>
</dbReference>
<protein>
    <submittedName>
        <fullName evidence="6">LacI family DNA-binding transcriptional regulator</fullName>
    </submittedName>
</protein>
<evidence type="ECO:0000256" key="3">
    <source>
        <dbReference type="ARBA" id="ARBA00023125"/>
    </source>
</evidence>
<organism evidence="6 7">
    <name type="scientific">Ruficoccus amylovorans</name>
    <dbReference type="NCBI Taxonomy" id="1804625"/>
    <lineage>
        <taxon>Bacteria</taxon>
        <taxon>Pseudomonadati</taxon>
        <taxon>Verrucomicrobiota</taxon>
        <taxon>Opitutia</taxon>
        <taxon>Puniceicoccales</taxon>
        <taxon>Cerasicoccaceae</taxon>
        <taxon>Ruficoccus</taxon>
    </lineage>
</organism>
<feature type="domain" description="HTH lacI-type" evidence="5">
    <location>
        <begin position="7"/>
        <end position="61"/>
    </location>
</feature>
<dbReference type="GO" id="GO:0003700">
    <property type="term" value="F:DNA-binding transcription factor activity"/>
    <property type="evidence" value="ECO:0007669"/>
    <property type="project" value="TreeGrafter"/>
</dbReference>
<dbReference type="InterPro" id="IPR000843">
    <property type="entry name" value="HTH_LacI"/>
</dbReference>
<accession>A0A842HGD2</accession>
<dbReference type="GO" id="GO:0000976">
    <property type="term" value="F:transcription cis-regulatory region binding"/>
    <property type="evidence" value="ECO:0007669"/>
    <property type="project" value="TreeGrafter"/>
</dbReference>
<dbReference type="Pfam" id="PF13377">
    <property type="entry name" value="Peripla_BP_3"/>
    <property type="match status" value="1"/>
</dbReference>
<reference evidence="6 7" key="1">
    <citation type="submission" date="2020-07" db="EMBL/GenBank/DDBJ databases">
        <authorList>
            <person name="Feng X."/>
        </authorList>
    </citation>
    <scope>NUCLEOTIDE SEQUENCE [LARGE SCALE GENOMIC DNA]</scope>
    <source>
        <strain evidence="6 7">JCM31066</strain>
    </source>
</reference>
<sequence>MSSQPRPTVSEIARQSGFSKATVSLALRGHPKISASTRNQISTLAEQLGYRPDPQRSKLMASISSPQIKGASLGFIRSGLTLEWDPLEKFFYDELRHHSDVNGYNLEPFWLFNPRSTPEKVNATMWNRGIEGLIIPMIHPDQYQQKQRTLPILWEKFCVVEIADTLHQPKLNGIRHNHFGGMLRTLSELEALRYKRIGLYMMSDLQLRTHHRWTAAYLLWKTMRGLTDDLPMLFPETLDGAQLADWVKRYRVDVVVSPGIEVLAALREHGLRVPQDVGFATLHQWGEGSEEVTGINQNMSAQAKIAIDMLISQIYRQALGVPELPIIATDPGYWHAGSTTRRPRRGHQVNDLDSERLTTLSCSEPSPSA</sequence>
<dbReference type="SUPFAM" id="SSF47413">
    <property type="entry name" value="lambda repressor-like DNA-binding domains"/>
    <property type="match status" value="1"/>
</dbReference>
<keyword evidence="2" id="KW-0805">Transcription regulation</keyword>
<keyword evidence="3 6" id="KW-0238">DNA-binding</keyword>
<dbReference type="PANTHER" id="PTHR30146:SF148">
    <property type="entry name" value="HTH-TYPE TRANSCRIPTIONAL REPRESSOR PURR-RELATED"/>
    <property type="match status" value="1"/>
</dbReference>
<keyword evidence="1" id="KW-0678">Repressor</keyword>
<comment type="caution">
    <text evidence="6">The sequence shown here is derived from an EMBL/GenBank/DDBJ whole genome shotgun (WGS) entry which is preliminary data.</text>
</comment>
<dbReference type="InterPro" id="IPR028082">
    <property type="entry name" value="Peripla_BP_I"/>
</dbReference>
<keyword evidence="7" id="KW-1185">Reference proteome</keyword>
<dbReference type="Gene3D" id="1.10.260.40">
    <property type="entry name" value="lambda repressor-like DNA-binding domains"/>
    <property type="match status" value="1"/>
</dbReference>
<evidence type="ECO:0000259" key="5">
    <source>
        <dbReference type="PROSITE" id="PS50932"/>
    </source>
</evidence>